<dbReference type="EMBL" id="LQRA01000088">
    <property type="protein sequence ID" value="KZE73781.1"/>
    <property type="molecule type" value="Genomic_DNA"/>
</dbReference>
<feature type="chain" id="PRO_5038641168" evidence="1">
    <location>
        <begin position="22"/>
        <end position="115"/>
    </location>
</feature>
<keyword evidence="3" id="KW-1185">Reference proteome</keyword>
<keyword evidence="1" id="KW-0732">Signal</keyword>
<gene>
    <name evidence="2" type="ORF">AV654_04175</name>
</gene>
<sequence length="115" mass="12192">MVKKSTAILALCSLMAISALSMDGQAASASQAAPSSSVQLEPPFSNAFPTQWVMVGSPIPEGWVITKVGGNMIEITNVKSATYGREIWVMLGSPIPKGWVIIRPTGNMNLIKFLG</sequence>
<dbReference type="AlphaFoldDB" id="A0A163USM1"/>
<dbReference type="OrthoDB" id="1155061at2"/>
<evidence type="ECO:0000313" key="3">
    <source>
        <dbReference type="Proteomes" id="UP000076563"/>
    </source>
</evidence>
<evidence type="ECO:0000313" key="2">
    <source>
        <dbReference type="EMBL" id="KZE73781.1"/>
    </source>
</evidence>
<evidence type="ECO:0000256" key="1">
    <source>
        <dbReference type="SAM" id="SignalP"/>
    </source>
</evidence>
<comment type="caution">
    <text evidence="2">The sequence shown here is derived from an EMBL/GenBank/DDBJ whole genome shotgun (WGS) entry which is preliminary data.</text>
</comment>
<dbReference type="Proteomes" id="UP000076563">
    <property type="component" value="Unassembled WGS sequence"/>
</dbReference>
<name>A0A163USM1_9BACL</name>
<proteinExistence type="predicted"/>
<feature type="signal peptide" evidence="1">
    <location>
        <begin position="1"/>
        <end position="21"/>
    </location>
</feature>
<dbReference type="RefSeq" id="WP_063186707.1">
    <property type="nucleotide sequence ID" value="NZ_CP121215.1"/>
</dbReference>
<reference evidence="3" key="1">
    <citation type="submission" date="2016-01" db="EMBL/GenBank/DDBJ databases">
        <title>Draft genome of Chromobacterium sp. F49.</title>
        <authorList>
            <person name="Hong K.W."/>
        </authorList>
    </citation>
    <scope>NUCLEOTIDE SEQUENCE [LARGE SCALE GENOMIC DNA]</scope>
    <source>
        <strain evidence="3">M63</strain>
    </source>
</reference>
<protein>
    <submittedName>
        <fullName evidence="2">Uncharacterized protein</fullName>
    </submittedName>
</protein>
<organism evidence="2 3">
    <name type="scientific">Paenibacillus elgii</name>
    <dbReference type="NCBI Taxonomy" id="189691"/>
    <lineage>
        <taxon>Bacteria</taxon>
        <taxon>Bacillati</taxon>
        <taxon>Bacillota</taxon>
        <taxon>Bacilli</taxon>
        <taxon>Bacillales</taxon>
        <taxon>Paenibacillaceae</taxon>
        <taxon>Paenibacillus</taxon>
    </lineage>
</organism>
<accession>A0A163USM1</accession>